<keyword evidence="2" id="KW-1185">Reference proteome</keyword>
<comment type="caution">
    <text evidence="1">The sequence shown here is derived from an EMBL/GenBank/DDBJ whole genome shotgun (WGS) entry which is preliminary data.</text>
</comment>
<protein>
    <submittedName>
        <fullName evidence="1">DUF2513 domain-containing protein</fullName>
    </submittedName>
</protein>
<dbReference type="Pfam" id="PF10711">
    <property type="entry name" value="DUF2513"/>
    <property type="match status" value="1"/>
</dbReference>
<dbReference type="Proteomes" id="UP000645007">
    <property type="component" value="Unassembled WGS sequence"/>
</dbReference>
<evidence type="ECO:0000313" key="1">
    <source>
        <dbReference type="EMBL" id="MBD8085575.1"/>
    </source>
</evidence>
<reference evidence="1 2" key="1">
    <citation type="submission" date="2020-06" db="EMBL/GenBank/DDBJ databases">
        <title>Limosilactobacillus sp. nov.</title>
        <authorList>
            <person name="Ksiezarek M."/>
            <person name="Goncalves Ribeiro T."/>
            <person name="Rocha J."/>
            <person name="Grosso F."/>
            <person name="Peixe L."/>
        </authorList>
    </citation>
    <scope>NUCLEOTIDE SEQUENCE [LARGE SCALE GENOMIC DNA]</scope>
    <source>
        <strain evidence="2">c9Ua_26_M</strain>
    </source>
</reference>
<dbReference type="InterPro" id="IPR019650">
    <property type="entry name" value="DUF2513"/>
</dbReference>
<organism evidence="1 2">
    <name type="scientific">Limosilactobacillus urinaemulieris</name>
    <dbReference type="NCBI Taxonomy" id="2742600"/>
    <lineage>
        <taxon>Bacteria</taxon>
        <taxon>Bacillati</taxon>
        <taxon>Bacillota</taxon>
        <taxon>Bacilli</taxon>
        <taxon>Lactobacillales</taxon>
        <taxon>Lactobacillaceae</taxon>
        <taxon>Limosilactobacillus</taxon>
    </lineage>
</organism>
<gene>
    <name evidence="1" type="ORF">HUK45_04840</name>
</gene>
<evidence type="ECO:0000313" key="2">
    <source>
        <dbReference type="Proteomes" id="UP000645007"/>
    </source>
</evidence>
<dbReference type="EMBL" id="JABUXR010000007">
    <property type="protein sequence ID" value="MBD8085575.1"/>
    <property type="molecule type" value="Genomic_DNA"/>
</dbReference>
<accession>A0ABR8ZJT4</accession>
<dbReference type="RefSeq" id="WP_191911339.1">
    <property type="nucleotide sequence ID" value="NZ_JABUXR010000007.1"/>
</dbReference>
<proteinExistence type="predicted"/>
<name>A0ABR8ZJT4_9LACO</name>
<sequence length="175" mass="19611">MKLKTDSIRMVMLDLESCLTWDGSQTNIWSPNGLATFESYKSLGHDEFIYTVSKLIEGGYINGNLCPANNTIGDIYVYSITWKGHEFLDNIRDPKVWSKTKSITGKFTSVSVSLVSNIASQVIAKIVEDTMALTVASSSFFSITRTTKSSKSIAMFEHSKRTALFLFSRLRKQLL</sequence>